<dbReference type="EMBL" id="KQ256968">
    <property type="protein sequence ID" value="KNC65002.1"/>
    <property type="molecule type" value="Genomic_DNA"/>
</dbReference>
<dbReference type="RefSeq" id="XP_014143103.1">
    <property type="nucleotide sequence ID" value="XM_014287628.1"/>
</dbReference>
<evidence type="ECO:0000313" key="1">
    <source>
        <dbReference type="EMBL" id="KNC65002.1"/>
    </source>
</evidence>
<sequence length="63" mass="6713">AGSIANSLKIGLAMINSEFQNNKIKKDLDESAANEDTLGLNDDNGKEEYGLLGNVEGCNVIIM</sequence>
<dbReference type="GeneID" id="25918795"/>
<dbReference type="AlphaFoldDB" id="A0A0L0EKK9"/>
<evidence type="ECO:0000313" key="2">
    <source>
        <dbReference type="Proteomes" id="UP000054560"/>
    </source>
</evidence>
<protein>
    <submittedName>
        <fullName evidence="1">Uncharacterized protein</fullName>
    </submittedName>
</protein>
<feature type="non-terminal residue" evidence="1">
    <location>
        <position position="1"/>
    </location>
</feature>
<keyword evidence="2" id="KW-1185">Reference proteome</keyword>
<proteinExistence type="predicted"/>
<dbReference type="OrthoDB" id="413572at2759"/>
<dbReference type="Proteomes" id="UP000054560">
    <property type="component" value="Unassembled WGS sequence"/>
</dbReference>
<name>A0A0L0EKK9_9EUKA</name>
<accession>A0A0L0EKK9</accession>
<reference evidence="1 2" key="1">
    <citation type="submission" date="2011-02" db="EMBL/GenBank/DDBJ databases">
        <title>The Genome Sequence of Sphaeroforma arctica JP610.</title>
        <authorList>
            <consortium name="The Broad Institute Genome Sequencing Platform"/>
            <person name="Russ C."/>
            <person name="Cuomo C."/>
            <person name="Young S.K."/>
            <person name="Zeng Q."/>
            <person name="Gargeya S."/>
            <person name="Alvarado L."/>
            <person name="Berlin A."/>
            <person name="Chapman S.B."/>
            <person name="Chen Z."/>
            <person name="Freedman E."/>
            <person name="Gellesch M."/>
            <person name="Goldberg J."/>
            <person name="Griggs A."/>
            <person name="Gujja S."/>
            <person name="Heilman E."/>
            <person name="Heiman D."/>
            <person name="Howarth C."/>
            <person name="Mehta T."/>
            <person name="Neiman D."/>
            <person name="Pearson M."/>
            <person name="Roberts A."/>
            <person name="Saif S."/>
            <person name="Shea T."/>
            <person name="Shenoy N."/>
            <person name="Sisk P."/>
            <person name="Stolte C."/>
            <person name="Sykes S."/>
            <person name="White J."/>
            <person name="Yandava C."/>
            <person name="Burger G."/>
            <person name="Gray M.W."/>
            <person name="Holland P.W.H."/>
            <person name="King N."/>
            <person name="Lang F.B.F."/>
            <person name="Roger A.J."/>
            <person name="Ruiz-Trillo I."/>
            <person name="Haas B."/>
            <person name="Nusbaum C."/>
            <person name="Birren B."/>
        </authorList>
    </citation>
    <scope>NUCLEOTIDE SEQUENCE [LARGE SCALE GENOMIC DNA]</scope>
    <source>
        <strain evidence="1 2">JP610</strain>
    </source>
</reference>
<feature type="non-terminal residue" evidence="1">
    <location>
        <position position="63"/>
    </location>
</feature>
<organism evidence="1 2">
    <name type="scientific">Sphaeroforma arctica JP610</name>
    <dbReference type="NCBI Taxonomy" id="667725"/>
    <lineage>
        <taxon>Eukaryota</taxon>
        <taxon>Ichthyosporea</taxon>
        <taxon>Ichthyophonida</taxon>
        <taxon>Sphaeroforma</taxon>
    </lineage>
</organism>
<gene>
    <name evidence="1" type="ORF">SARC_18291</name>
</gene>